<reference evidence="1" key="2">
    <citation type="submission" date="2021-04" db="EMBL/GenBank/DDBJ databases">
        <authorList>
            <person name="Gilroy R."/>
        </authorList>
    </citation>
    <scope>NUCLEOTIDE SEQUENCE</scope>
    <source>
        <strain evidence="1">CHK195-6426</strain>
    </source>
</reference>
<evidence type="ECO:0000313" key="1">
    <source>
        <dbReference type="EMBL" id="HIW81133.1"/>
    </source>
</evidence>
<dbReference type="PANTHER" id="PTHR18901:SF38">
    <property type="entry name" value="PSEUDOURIDINE-5'-PHOSPHATASE"/>
    <property type="match status" value="1"/>
</dbReference>
<dbReference type="EMBL" id="DXGH01000035">
    <property type="protein sequence ID" value="HIW81133.1"/>
    <property type="molecule type" value="Genomic_DNA"/>
</dbReference>
<dbReference type="Gene3D" id="3.40.50.1000">
    <property type="entry name" value="HAD superfamily/HAD-like"/>
    <property type="match status" value="1"/>
</dbReference>
<dbReference type="PANTHER" id="PTHR18901">
    <property type="entry name" value="2-DEOXYGLUCOSE-6-PHOSPHATE PHOSPHATASE 2"/>
    <property type="match status" value="1"/>
</dbReference>
<dbReference type="NCBIfam" id="TIGR01549">
    <property type="entry name" value="HAD-SF-IA-v1"/>
    <property type="match status" value="1"/>
</dbReference>
<dbReference type="SUPFAM" id="SSF56784">
    <property type="entry name" value="HAD-like"/>
    <property type="match status" value="1"/>
</dbReference>
<proteinExistence type="predicted"/>
<protein>
    <submittedName>
        <fullName evidence="1">HAD family phosphatase</fullName>
    </submittedName>
</protein>
<comment type="caution">
    <text evidence="1">The sequence shown here is derived from an EMBL/GenBank/DDBJ whole genome shotgun (WGS) entry which is preliminary data.</text>
</comment>
<reference evidence="1" key="1">
    <citation type="journal article" date="2021" name="PeerJ">
        <title>Extensive microbial diversity within the chicken gut microbiome revealed by metagenomics and culture.</title>
        <authorList>
            <person name="Gilroy R."/>
            <person name="Ravi A."/>
            <person name="Getino M."/>
            <person name="Pursley I."/>
            <person name="Horton D.L."/>
            <person name="Alikhan N.F."/>
            <person name="Baker D."/>
            <person name="Gharbi K."/>
            <person name="Hall N."/>
            <person name="Watson M."/>
            <person name="Adriaenssens E.M."/>
            <person name="Foster-Nyarko E."/>
            <person name="Jarju S."/>
            <person name="Secka A."/>
            <person name="Antonio M."/>
            <person name="Oren A."/>
            <person name="Chaudhuri R.R."/>
            <person name="La Ragione R."/>
            <person name="Hildebrand F."/>
            <person name="Pallen M.J."/>
        </authorList>
    </citation>
    <scope>NUCLEOTIDE SEQUENCE</scope>
    <source>
        <strain evidence="1">CHK195-6426</strain>
    </source>
</reference>
<dbReference type="InterPro" id="IPR023198">
    <property type="entry name" value="PGP-like_dom2"/>
</dbReference>
<sequence>MSKTVIFDMDGVLFDTERLCMEGWSRVGEKAGIRGIEEISRQCIGLNGSDTRELVLNAYERDYPGKSFPYEEFRRQVSEWFWEEIEKNGLPIKEGAKRLLPYLQQSGYSLGLASSSRYDSVVSHLKQARLIDYFSVIVSGDMVQHSKPRPDIYLLACRKLGARPEETYAIEDSPNGIRAAAAAGLRPIMVPDLIEPDEEIRGLCFLICENLTQVMGYFNR</sequence>
<dbReference type="SFLD" id="SFLDG01135">
    <property type="entry name" value="C1.5.6:_HAD__Beta-PGM__Phospha"/>
    <property type="match status" value="1"/>
</dbReference>
<dbReference type="Proteomes" id="UP000824265">
    <property type="component" value="Unassembled WGS sequence"/>
</dbReference>
<organism evidence="1 2">
    <name type="scientific">Candidatus Acetatifactor stercoripullorum</name>
    <dbReference type="NCBI Taxonomy" id="2838414"/>
    <lineage>
        <taxon>Bacteria</taxon>
        <taxon>Bacillati</taxon>
        <taxon>Bacillota</taxon>
        <taxon>Clostridia</taxon>
        <taxon>Lachnospirales</taxon>
        <taxon>Lachnospiraceae</taxon>
        <taxon>Acetatifactor</taxon>
    </lineage>
</organism>
<dbReference type="SFLD" id="SFLDS00003">
    <property type="entry name" value="Haloacid_Dehalogenase"/>
    <property type="match status" value="1"/>
</dbReference>
<evidence type="ECO:0000313" key="2">
    <source>
        <dbReference type="Proteomes" id="UP000824265"/>
    </source>
</evidence>
<dbReference type="CDD" id="cd07505">
    <property type="entry name" value="HAD_BPGM-like"/>
    <property type="match status" value="1"/>
</dbReference>
<dbReference type="Gene3D" id="1.10.150.240">
    <property type="entry name" value="Putative phosphatase, domain 2"/>
    <property type="match status" value="1"/>
</dbReference>
<dbReference type="InterPro" id="IPR036412">
    <property type="entry name" value="HAD-like_sf"/>
</dbReference>
<dbReference type="InterPro" id="IPR041492">
    <property type="entry name" value="HAD_2"/>
</dbReference>
<accession>A0A9D1UBG2</accession>
<name>A0A9D1UBG2_9FIRM</name>
<dbReference type="AlphaFoldDB" id="A0A9D1UBG2"/>
<dbReference type="PRINTS" id="PR00413">
    <property type="entry name" value="HADHALOGNASE"/>
</dbReference>
<dbReference type="InterPro" id="IPR006439">
    <property type="entry name" value="HAD-SF_hydro_IA"/>
</dbReference>
<dbReference type="Pfam" id="PF13419">
    <property type="entry name" value="HAD_2"/>
    <property type="match status" value="1"/>
</dbReference>
<dbReference type="NCBIfam" id="TIGR01509">
    <property type="entry name" value="HAD-SF-IA-v3"/>
    <property type="match status" value="1"/>
</dbReference>
<gene>
    <name evidence="1" type="ORF">H9742_06310</name>
</gene>
<dbReference type="SFLD" id="SFLDG01129">
    <property type="entry name" value="C1.5:_HAD__Beta-PGM__Phosphata"/>
    <property type="match status" value="1"/>
</dbReference>
<dbReference type="InterPro" id="IPR023214">
    <property type="entry name" value="HAD_sf"/>
</dbReference>